<dbReference type="InterPro" id="IPR043148">
    <property type="entry name" value="TagF_C"/>
</dbReference>
<dbReference type="Gene3D" id="3.40.50.2000">
    <property type="entry name" value="Glycogen Phosphorylase B"/>
    <property type="match status" value="2"/>
</dbReference>
<evidence type="ECO:0000256" key="6">
    <source>
        <dbReference type="ARBA" id="ARBA00023136"/>
    </source>
</evidence>
<evidence type="ECO:0000256" key="5">
    <source>
        <dbReference type="ARBA" id="ARBA00022944"/>
    </source>
</evidence>
<dbReference type="SUPFAM" id="SSF48452">
    <property type="entry name" value="TPR-like"/>
    <property type="match status" value="3"/>
</dbReference>
<dbReference type="RefSeq" id="WP_183513009.1">
    <property type="nucleotide sequence ID" value="NZ_BAABGK010000012.1"/>
</dbReference>
<dbReference type="GO" id="GO:0016757">
    <property type="term" value="F:glycosyltransferase activity"/>
    <property type="evidence" value="ECO:0007669"/>
    <property type="project" value="InterPro"/>
</dbReference>
<dbReference type="InterPro" id="IPR001296">
    <property type="entry name" value="Glyco_trans_1"/>
</dbReference>
<evidence type="ECO:0000256" key="4">
    <source>
        <dbReference type="ARBA" id="ARBA00022679"/>
    </source>
</evidence>
<feature type="repeat" description="TPR" evidence="7">
    <location>
        <begin position="179"/>
        <end position="212"/>
    </location>
</feature>
<feature type="domain" description="Glycosyl transferase family 1" evidence="8">
    <location>
        <begin position="1110"/>
        <end position="1238"/>
    </location>
</feature>
<gene>
    <name evidence="9" type="ORF">E9229_003707</name>
</gene>
<dbReference type="Pfam" id="PF04464">
    <property type="entry name" value="Glyphos_transf"/>
    <property type="match status" value="1"/>
</dbReference>
<dbReference type="GO" id="GO:0005886">
    <property type="term" value="C:plasma membrane"/>
    <property type="evidence" value="ECO:0007669"/>
    <property type="project" value="UniProtKB-SubCell"/>
</dbReference>
<dbReference type="GO" id="GO:0019350">
    <property type="term" value="P:teichoic acid biosynthetic process"/>
    <property type="evidence" value="ECO:0007669"/>
    <property type="project" value="UniProtKB-KW"/>
</dbReference>
<dbReference type="InterPro" id="IPR051612">
    <property type="entry name" value="Teichoic_Acid_Biosynth"/>
</dbReference>
<sequence length="1278" mass="144939">MNKRSLKSDANLQTGRLLARSGNWVDAEKAFRRAVDFTEARNARALYLLGNAQFQLGNYAKSLKSTEAAVGLDGSNPEWHIRLGSLYERLNRDDAAIQCYEFAIAKGSRNADWLKRLASAQVRNKKHQDASRTLRALLEYDDNSSEILADYVDAVLKSAPTWQRIEVLNFAIAKNSQKSTWYTALGNAYTELGQFNDAAKSYNYAHKIDKNNPEIAFKLGLSLRLAGSQIKEAKEALEAGVEVDVKFRTKELGPGAYFQSRGQWQPAAYSYQESLGENPFSAELRYRAGLACDRTYDWPSAERYLRQAVIARPEAASWHYRLGLARERQGLYESAADSYGVAVRRSDKPQQNWVYRWGFCLQKANKVELALQVFRQLFPNDDSLKWVEQSGDEHLTPYESELLRENLEYACQMQDASLLFERASALLKLGQFELALCGFETAVVRDSRQRPLGFFRLAVTYMALGRNEDAIRAFLSTSSFPRPDGITTDQYFKHKWQYESMEYVEFLETLPVRSNVVLYESYFGTKIDCNPAAIYREMRNNPKYVDFLHVWVITPGTSVPSDVANDPRVALVLRGSTLYRKYLATAKYLINNVTFPSFFTRRDGQNYLNTWHGTPLKTLGRDIQTGFMEHANVSRNFLQATHMLAPNQHTQDTLISRYEIEGLYTGTVARVGSPRLDKTLNASPESCGKLRATLGIPDDGKAVVFYAPTWRGSHREKSFDKKRLVDDLARLEALDAHVLFRAHHLTEALLYNLKLGVKVVPAEIDTYDVLAIADVLITDYSSLLFDFLATGKPMVFYAYDLDAYTQERGLYFEMESLPGALALSIDELIGCVSTALVSGVTDAEKYEVAKIEFTPMEDGKAADRAVRYFFSEAHDHRKDLIVDQKCILLIHQSLMPNGITSSFLNLLNNLDPLQFRIIFLFDSQSLINDNDRMNKFNLLPNYVQRISRIGSQLVSLEERWVIDKFNTQGEWSSGEQEDIYRKGFQREFKRIFGCSKFDSVIEFDGYAPFWVALLGAGDKLVNNRIIYMHNRMKQEWSTKYGELKNTFSLISWYDKFVSVSKTTSDLNMNELSGNFDLDSSRFVHADNLLQPNDIIEMSKDVIDADILEFIKDSDEIWLTIGRLSPEKSHLKLFTAFKEHIKIQTNAKLLLLGDGPLRQELDYFVQKNNLQKNIFIAGRRSNPFSIMTIADAFILASDHEGQPMVLLEALVMGLPTVATDIVGSRGVLGSGLGSLVENSVNGLIDGLKLGRSHQRSVEFNVDDYQATALAQFISHVQGS</sequence>
<evidence type="ECO:0000256" key="7">
    <source>
        <dbReference type="PROSITE-ProRule" id="PRU00339"/>
    </source>
</evidence>
<dbReference type="Pfam" id="PF00534">
    <property type="entry name" value="Glycos_transf_1"/>
    <property type="match status" value="1"/>
</dbReference>
<dbReference type="Gene3D" id="3.40.50.11820">
    <property type="match status" value="1"/>
</dbReference>
<dbReference type="EMBL" id="JACHVS010000002">
    <property type="protein sequence ID" value="MBB2997460.1"/>
    <property type="molecule type" value="Genomic_DNA"/>
</dbReference>
<evidence type="ECO:0000259" key="8">
    <source>
        <dbReference type="Pfam" id="PF00534"/>
    </source>
</evidence>
<proteinExistence type="inferred from homology"/>
<organism evidence="9 10">
    <name type="scientific">Paeniglutamicibacter cryotolerans</name>
    <dbReference type="NCBI Taxonomy" id="670079"/>
    <lineage>
        <taxon>Bacteria</taxon>
        <taxon>Bacillati</taxon>
        <taxon>Actinomycetota</taxon>
        <taxon>Actinomycetes</taxon>
        <taxon>Micrococcales</taxon>
        <taxon>Micrococcaceae</taxon>
        <taxon>Paeniglutamicibacter</taxon>
    </lineage>
</organism>
<keyword evidence="10" id="KW-1185">Reference proteome</keyword>
<keyword evidence="5" id="KW-0777">Teichoic acid biosynthesis</keyword>
<dbReference type="Pfam" id="PF13432">
    <property type="entry name" value="TPR_16"/>
    <property type="match status" value="4"/>
</dbReference>
<evidence type="ECO:0000313" key="9">
    <source>
        <dbReference type="EMBL" id="MBB2997460.1"/>
    </source>
</evidence>
<dbReference type="InterPro" id="IPR007554">
    <property type="entry name" value="Glycerophosphate_synth"/>
</dbReference>
<comment type="subcellular location">
    <subcellularLocation>
        <location evidence="1">Cell membrane</location>
        <topology evidence="1">Peripheral membrane protein</topology>
    </subcellularLocation>
</comment>
<dbReference type="InterPro" id="IPR011990">
    <property type="entry name" value="TPR-like_helical_dom_sf"/>
</dbReference>
<dbReference type="EC" id="2.7.8.12" evidence="9"/>
<dbReference type="InterPro" id="IPR019734">
    <property type="entry name" value="TPR_rpt"/>
</dbReference>
<feature type="repeat" description="TPR" evidence="7">
    <location>
        <begin position="43"/>
        <end position="76"/>
    </location>
</feature>
<dbReference type="SMART" id="SM00028">
    <property type="entry name" value="TPR"/>
    <property type="match status" value="9"/>
</dbReference>
<dbReference type="InterPro" id="IPR043149">
    <property type="entry name" value="TagF_N"/>
</dbReference>
<keyword evidence="6" id="KW-0472">Membrane</keyword>
<dbReference type="Proteomes" id="UP000523000">
    <property type="component" value="Unassembled WGS sequence"/>
</dbReference>
<dbReference type="PANTHER" id="PTHR37316">
    <property type="entry name" value="TEICHOIC ACID GLYCEROL-PHOSPHATE PRIMASE"/>
    <property type="match status" value="1"/>
</dbReference>
<dbReference type="Gene3D" id="3.40.50.12580">
    <property type="match status" value="1"/>
</dbReference>
<name>A0A839QNX4_9MICC</name>
<dbReference type="Pfam" id="PF13414">
    <property type="entry name" value="TPR_11"/>
    <property type="match status" value="1"/>
</dbReference>
<dbReference type="PANTHER" id="PTHR37316:SF3">
    <property type="entry name" value="TEICHOIC ACID GLYCEROL-PHOSPHATE TRANSFERASE"/>
    <property type="match status" value="1"/>
</dbReference>
<evidence type="ECO:0000256" key="1">
    <source>
        <dbReference type="ARBA" id="ARBA00004202"/>
    </source>
</evidence>
<comment type="similarity">
    <text evidence="2">Belongs to the CDP-glycerol glycerophosphotransferase family.</text>
</comment>
<evidence type="ECO:0000256" key="3">
    <source>
        <dbReference type="ARBA" id="ARBA00022475"/>
    </source>
</evidence>
<dbReference type="AlphaFoldDB" id="A0A839QNX4"/>
<protein>
    <submittedName>
        <fullName evidence="9">CDP-glycerol glycerophosphotransferase</fullName>
        <ecNumber evidence="9">2.7.8.12</ecNumber>
    </submittedName>
</protein>
<dbReference type="Gene3D" id="1.25.40.10">
    <property type="entry name" value="Tetratricopeptide repeat domain"/>
    <property type="match status" value="4"/>
</dbReference>
<dbReference type="GO" id="GO:0047355">
    <property type="term" value="F:CDP-glycerol glycerophosphotransferase activity"/>
    <property type="evidence" value="ECO:0007669"/>
    <property type="project" value="UniProtKB-EC"/>
</dbReference>
<dbReference type="CDD" id="cd03811">
    <property type="entry name" value="GT4_GT28_WabH-like"/>
    <property type="match status" value="1"/>
</dbReference>
<keyword evidence="4 9" id="KW-0808">Transferase</keyword>
<keyword evidence="3" id="KW-1003">Cell membrane</keyword>
<dbReference type="SUPFAM" id="SSF53756">
    <property type="entry name" value="UDP-Glycosyltransferase/glycogen phosphorylase"/>
    <property type="match status" value="2"/>
</dbReference>
<dbReference type="PROSITE" id="PS50005">
    <property type="entry name" value="TPR"/>
    <property type="match status" value="2"/>
</dbReference>
<evidence type="ECO:0000313" key="10">
    <source>
        <dbReference type="Proteomes" id="UP000523000"/>
    </source>
</evidence>
<evidence type="ECO:0000256" key="2">
    <source>
        <dbReference type="ARBA" id="ARBA00010488"/>
    </source>
</evidence>
<reference evidence="9 10" key="1">
    <citation type="submission" date="2020-08" db="EMBL/GenBank/DDBJ databases">
        <title>Sequencing the genomes of 1000 actinobacteria strains.</title>
        <authorList>
            <person name="Klenk H.-P."/>
        </authorList>
    </citation>
    <scope>NUCLEOTIDE SEQUENCE [LARGE SCALE GENOMIC DNA]</scope>
    <source>
        <strain evidence="9 10">DSM 22826</strain>
    </source>
</reference>
<comment type="caution">
    <text evidence="9">The sequence shown here is derived from an EMBL/GenBank/DDBJ whole genome shotgun (WGS) entry which is preliminary data.</text>
</comment>
<keyword evidence="7" id="KW-0802">TPR repeat</keyword>
<accession>A0A839QNX4</accession>